<evidence type="ECO:0000256" key="1">
    <source>
        <dbReference type="SAM" id="MobiDB-lite"/>
    </source>
</evidence>
<gene>
    <name evidence="3" type="ORF">HSB1_12010</name>
</gene>
<keyword evidence="2" id="KW-1133">Transmembrane helix</keyword>
<dbReference type="RefSeq" id="WP_009366316.1">
    <property type="nucleotide sequence ID" value="NZ_ALJD01000003.1"/>
</dbReference>
<dbReference type="Proteomes" id="UP000007813">
    <property type="component" value="Unassembled WGS sequence"/>
</dbReference>
<accession>J3A561</accession>
<name>J3A561_9EURY</name>
<organism evidence="3 4">
    <name type="scientific">Halogranum salarium B-1</name>
    <dbReference type="NCBI Taxonomy" id="1210908"/>
    <lineage>
        <taxon>Archaea</taxon>
        <taxon>Methanobacteriati</taxon>
        <taxon>Methanobacteriota</taxon>
        <taxon>Stenosarchaea group</taxon>
        <taxon>Halobacteria</taxon>
        <taxon>Halobacteriales</taxon>
        <taxon>Haloferacaceae</taxon>
    </lineage>
</organism>
<evidence type="ECO:0000256" key="2">
    <source>
        <dbReference type="SAM" id="Phobius"/>
    </source>
</evidence>
<protein>
    <submittedName>
        <fullName evidence="3">Uncharacterized protein</fullName>
    </submittedName>
</protein>
<feature type="region of interest" description="Disordered" evidence="1">
    <location>
        <begin position="1"/>
        <end position="21"/>
    </location>
</feature>
<keyword evidence="2" id="KW-0812">Transmembrane</keyword>
<feature type="compositionally biased region" description="Polar residues" evidence="1">
    <location>
        <begin position="10"/>
        <end position="21"/>
    </location>
</feature>
<sequence>MREDTHVRPVQSTRKASRSRLPSSRITRALFGGAMTVALVSVVVTGELTWVYPTFGFVCVAWGLKEALMASTTPRTRIETDPSDLDQ</sequence>
<keyword evidence="2" id="KW-0472">Membrane</keyword>
<dbReference type="AlphaFoldDB" id="J3A561"/>
<dbReference type="OrthoDB" id="386159at2157"/>
<reference evidence="3 4" key="1">
    <citation type="journal article" date="2012" name="J. Bacteriol.">
        <title>Draft Genome Sequence of the Extremely Halophilic Archaeon Halogranum salarium B-1T.</title>
        <authorList>
            <person name="Kim K.K."/>
            <person name="Lee K.C."/>
            <person name="Lee J.S."/>
        </authorList>
    </citation>
    <scope>NUCLEOTIDE SEQUENCE [LARGE SCALE GENOMIC DNA]</scope>
    <source>
        <strain evidence="3 4">B-1</strain>
    </source>
</reference>
<comment type="caution">
    <text evidence="3">The sequence shown here is derived from an EMBL/GenBank/DDBJ whole genome shotgun (WGS) entry which is preliminary data.</text>
</comment>
<feature type="transmembrane region" description="Helical" evidence="2">
    <location>
        <begin position="26"/>
        <end position="44"/>
    </location>
</feature>
<proteinExistence type="predicted"/>
<evidence type="ECO:0000313" key="4">
    <source>
        <dbReference type="Proteomes" id="UP000007813"/>
    </source>
</evidence>
<evidence type="ECO:0000313" key="3">
    <source>
        <dbReference type="EMBL" id="EJN60598.1"/>
    </source>
</evidence>
<dbReference type="EMBL" id="ALJD01000003">
    <property type="protein sequence ID" value="EJN60598.1"/>
    <property type="molecule type" value="Genomic_DNA"/>
</dbReference>